<dbReference type="RefSeq" id="WP_158358333.1">
    <property type="nucleotide sequence ID" value="NZ_JAOQJF010000008.1"/>
</dbReference>
<keyword evidence="1" id="KW-0175">Coiled coil</keyword>
<evidence type="ECO:0000313" key="4">
    <source>
        <dbReference type="Proteomes" id="UP001652395"/>
    </source>
</evidence>
<dbReference type="Proteomes" id="UP001652395">
    <property type="component" value="Unassembled WGS sequence"/>
</dbReference>
<dbReference type="SUPFAM" id="SSF56954">
    <property type="entry name" value="Outer membrane efflux proteins (OEP)"/>
    <property type="match status" value="1"/>
</dbReference>
<dbReference type="Gene3D" id="1.20.1600.10">
    <property type="entry name" value="Outer membrane efflux proteins (OEP)"/>
    <property type="match status" value="1"/>
</dbReference>
<accession>A0ABT2UXY0</accession>
<evidence type="ECO:0000256" key="2">
    <source>
        <dbReference type="SAM" id="SignalP"/>
    </source>
</evidence>
<comment type="caution">
    <text evidence="3">The sequence shown here is derived from an EMBL/GenBank/DDBJ whole genome shotgun (WGS) entry which is preliminary data.</text>
</comment>
<keyword evidence="4" id="KW-1185">Reference proteome</keyword>
<name>A0ABT2UXY0_9FIRM</name>
<gene>
    <name evidence="3" type="ORF">OCV69_06065</name>
</gene>
<proteinExistence type="predicted"/>
<reference evidence="3 4" key="1">
    <citation type="journal article" date="2021" name="ISME Commun">
        <title>Automated analysis of genomic sequences facilitates high-throughput and comprehensive description of bacteria.</title>
        <authorList>
            <person name="Hitch T.C.A."/>
        </authorList>
    </citation>
    <scope>NUCLEOTIDE SEQUENCE [LARGE SCALE GENOMIC DNA]</scope>
    <source>
        <strain evidence="4">f_CCE</strain>
    </source>
</reference>
<keyword evidence="2" id="KW-0732">Signal</keyword>
<evidence type="ECO:0000313" key="3">
    <source>
        <dbReference type="EMBL" id="MCU6799498.1"/>
    </source>
</evidence>
<feature type="coiled-coil region" evidence="1">
    <location>
        <begin position="183"/>
        <end position="210"/>
    </location>
</feature>
<feature type="coiled-coil region" evidence="1">
    <location>
        <begin position="332"/>
        <end position="359"/>
    </location>
</feature>
<protein>
    <submittedName>
        <fullName evidence="3">TolC family protein</fullName>
    </submittedName>
</protein>
<organism evidence="3 4">
    <name type="scientific">Alitiscatomonas aceti</name>
    <dbReference type="NCBI Taxonomy" id="2981724"/>
    <lineage>
        <taxon>Bacteria</taxon>
        <taxon>Bacillati</taxon>
        <taxon>Bacillota</taxon>
        <taxon>Clostridia</taxon>
        <taxon>Lachnospirales</taxon>
        <taxon>Lachnospiraceae</taxon>
        <taxon>Alitiscatomonas</taxon>
    </lineage>
</organism>
<evidence type="ECO:0000256" key="1">
    <source>
        <dbReference type="SAM" id="Coils"/>
    </source>
</evidence>
<feature type="signal peptide" evidence="2">
    <location>
        <begin position="1"/>
        <end position="28"/>
    </location>
</feature>
<sequence>MMRKMTMGRRVIPAALAVSLAWTVPAYAEEFVPGPGQPYDDATMARIQDNVLEYEEIGLLVDTYNPTLKNVKDTYSDTKDDYKDVDKLKNQIMEGSGSLADQAGQLSGMAGTFEDLLGYQNMVTPGTYAELVYSSEVLSQQAEQMTLSADSLSAVTPEMLKVKMVDSTRAALVSGAQSAMIGYEQLLLQKESLEDSITLLEEVYKSTQTQASLGLATENAVLTARQNLESAQAGRLALDASEVKLRQSLCTLLGWEYNGNPEIRKVPAADPSRIGAMDPAADKQAAIDNNYTLKYNRLSYEQLTDGSVEQQNMARTIEDQTAAISSSLENLYNQVLQKRNEYQTAVAALELEKTKMEAADRKMSVGTIGRLEYLQQKNSYAAKETAVKTADLALFQAMETYDQAVEGNLSVS</sequence>
<feature type="chain" id="PRO_5046074776" evidence="2">
    <location>
        <begin position="29"/>
        <end position="412"/>
    </location>
</feature>
<dbReference type="EMBL" id="JAOQJF010000008">
    <property type="protein sequence ID" value="MCU6799498.1"/>
    <property type="molecule type" value="Genomic_DNA"/>
</dbReference>